<gene>
    <name evidence="1" type="ORF">Bca52824_001988</name>
</gene>
<reference evidence="1 2" key="1">
    <citation type="submission" date="2020-02" db="EMBL/GenBank/DDBJ databases">
        <authorList>
            <person name="Ma Q."/>
            <person name="Huang Y."/>
            <person name="Song X."/>
            <person name="Pei D."/>
        </authorList>
    </citation>
    <scope>NUCLEOTIDE SEQUENCE [LARGE SCALE GENOMIC DNA]</scope>
    <source>
        <strain evidence="1">Sxm20200214</strain>
        <tissue evidence="1">Leaf</tissue>
    </source>
</reference>
<dbReference type="Proteomes" id="UP000886595">
    <property type="component" value="Unassembled WGS sequence"/>
</dbReference>
<proteinExistence type="predicted"/>
<protein>
    <submittedName>
        <fullName evidence="1">Uncharacterized protein</fullName>
    </submittedName>
</protein>
<organism evidence="1 2">
    <name type="scientific">Brassica carinata</name>
    <name type="common">Ethiopian mustard</name>
    <name type="synonym">Abyssinian cabbage</name>
    <dbReference type="NCBI Taxonomy" id="52824"/>
    <lineage>
        <taxon>Eukaryota</taxon>
        <taxon>Viridiplantae</taxon>
        <taxon>Streptophyta</taxon>
        <taxon>Embryophyta</taxon>
        <taxon>Tracheophyta</taxon>
        <taxon>Spermatophyta</taxon>
        <taxon>Magnoliopsida</taxon>
        <taxon>eudicotyledons</taxon>
        <taxon>Gunneridae</taxon>
        <taxon>Pentapetalae</taxon>
        <taxon>rosids</taxon>
        <taxon>malvids</taxon>
        <taxon>Brassicales</taxon>
        <taxon>Brassicaceae</taxon>
        <taxon>Brassiceae</taxon>
        <taxon>Brassica</taxon>
    </lineage>
</organism>
<evidence type="ECO:0000313" key="1">
    <source>
        <dbReference type="EMBL" id="KAG2330808.1"/>
    </source>
</evidence>
<dbReference type="EMBL" id="JAAMPC010000001">
    <property type="protein sequence ID" value="KAG2330808.1"/>
    <property type="molecule type" value="Genomic_DNA"/>
</dbReference>
<dbReference type="OrthoDB" id="45365at2759"/>
<evidence type="ECO:0000313" key="2">
    <source>
        <dbReference type="Proteomes" id="UP000886595"/>
    </source>
</evidence>
<name>A0A8X7WML0_BRACI</name>
<keyword evidence="2" id="KW-1185">Reference proteome</keyword>
<dbReference type="AlphaFoldDB" id="A0A8X7WML0"/>
<sequence>MAFGWRYVGRGESPKLGKIVAVESVFYMLDREWILRYEMGSNRWVKESSVPKLTLINRLGSLR</sequence>
<comment type="caution">
    <text evidence="1">The sequence shown here is derived from an EMBL/GenBank/DDBJ whole genome shotgun (WGS) entry which is preliminary data.</text>
</comment>
<accession>A0A8X7WML0</accession>